<dbReference type="InterPro" id="IPR008772">
    <property type="entry name" value="Phosphonate_metab_PhnH"/>
</dbReference>
<gene>
    <name evidence="1" type="ORF">SAMN04488105_104111</name>
</gene>
<protein>
    <submittedName>
        <fullName evidence="1">Alpha-D-ribose 1-methylphosphonate 5-triphosphate synthase subunit PhnH</fullName>
    </submittedName>
</protein>
<dbReference type="PIRSF" id="PIRSF020680">
    <property type="entry name" value="PhnH"/>
    <property type="match status" value="1"/>
</dbReference>
<evidence type="ECO:0000313" key="2">
    <source>
        <dbReference type="Proteomes" id="UP000198994"/>
    </source>
</evidence>
<dbReference type="EMBL" id="FNAV01000004">
    <property type="protein sequence ID" value="SDE48783.1"/>
    <property type="molecule type" value="Genomic_DNA"/>
</dbReference>
<dbReference type="NCBIfam" id="TIGR03292">
    <property type="entry name" value="PhnH_redo"/>
    <property type="match status" value="1"/>
</dbReference>
<dbReference type="Gene3D" id="3.40.50.11310">
    <property type="entry name" value="Bacterial phosphonate metabolism protein PhnH"/>
    <property type="match status" value="1"/>
</dbReference>
<dbReference type="RefSeq" id="WP_089957182.1">
    <property type="nucleotide sequence ID" value="NZ_FNAV01000004.1"/>
</dbReference>
<dbReference type="GO" id="GO:0019634">
    <property type="term" value="P:organic phosphonate metabolic process"/>
    <property type="evidence" value="ECO:0007669"/>
    <property type="project" value="InterPro"/>
</dbReference>
<evidence type="ECO:0000313" key="1">
    <source>
        <dbReference type="EMBL" id="SDE48783.1"/>
    </source>
</evidence>
<dbReference type="STRING" id="282683.SAMN04488105_104111"/>
<dbReference type="Pfam" id="PF05845">
    <property type="entry name" value="PhnH"/>
    <property type="match status" value="1"/>
</dbReference>
<keyword evidence="2" id="KW-1185">Reference proteome</keyword>
<accession>A0A1G7DBA5</accession>
<dbReference type="AlphaFoldDB" id="A0A1G7DBA5"/>
<sequence length="189" mass="20015">MRDDVLSGGFADTPVEAARAFRAALEAMARPGSIHRVEGARAPAPVSEAAAVLLLTLCDRETPLYLAPGHDVAPVRDWVAFHIGAPLVGASEAMFALGGWQALAPLDAYRIGTPDYPDRAVTLIAELVNLAPEGARLSGPGIRETARLSLPEVAAFQRNHHLFPLGWDAFFTCGDRLAALPRTSVVEAG</sequence>
<reference evidence="2" key="1">
    <citation type="submission" date="2016-10" db="EMBL/GenBank/DDBJ databases">
        <authorList>
            <person name="Varghese N."/>
            <person name="Submissions S."/>
        </authorList>
    </citation>
    <scope>NUCLEOTIDE SEQUENCE [LARGE SCALE GENOMIC DNA]</scope>
    <source>
        <strain evidence="2">DSM 10146</strain>
    </source>
</reference>
<dbReference type="OrthoDB" id="9814509at2"/>
<dbReference type="Proteomes" id="UP000198994">
    <property type="component" value="Unassembled WGS sequence"/>
</dbReference>
<proteinExistence type="predicted"/>
<dbReference type="InterPro" id="IPR038058">
    <property type="entry name" value="PhnH-like_sp"/>
</dbReference>
<organism evidence="1 2">
    <name type="scientific">Salipiger thiooxidans</name>
    <dbReference type="NCBI Taxonomy" id="282683"/>
    <lineage>
        <taxon>Bacteria</taxon>
        <taxon>Pseudomonadati</taxon>
        <taxon>Pseudomonadota</taxon>
        <taxon>Alphaproteobacteria</taxon>
        <taxon>Rhodobacterales</taxon>
        <taxon>Roseobacteraceae</taxon>
        <taxon>Salipiger</taxon>
    </lineage>
</organism>
<name>A0A1G7DBA5_9RHOB</name>
<dbReference type="SUPFAM" id="SSF159709">
    <property type="entry name" value="PhnH-like"/>
    <property type="match status" value="1"/>
</dbReference>